<name>Q67SN5_SYMTH</name>
<accession>Q67SN5</accession>
<organism evidence="1 2">
    <name type="scientific">Symbiobacterium thermophilum (strain DSM 24528 / JCM 14929 / IAM 14863 / T)</name>
    <dbReference type="NCBI Taxonomy" id="292459"/>
    <lineage>
        <taxon>Bacteria</taxon>
        <taxon>Bacillati</taxon>
        <taxon>Bacillota</taxon>
        <taxon>Clostridia</taxon>
        <taxon>Eubacteriales</taxon>
        <taxon>Symbiobacteriaceae</taxon>
        <taxon>Symbiobacterium</taxon>
    </lineage>
</organism>
<dbReference type="STRING" id="292459.STH323"/>
<dbReference type="EMBL" id="AP006840">
    <property type="protein sequence ID" value="BAD39308.1"/>
    <property type="molecule type" value="Genomic_DNA"/>
</dbReference>
<sequence length="193" mass="20185">MEAVANVKAAGAEVVDAAKDQFAAMKEFGRDAAGVVRDFFKEKDKPPLPEVGDDAKYASDQLGDLSGTANTAAGGMDALRESAEKAGSAVREAFGGFKAYALGEVAYRLGALAPDWQSLAAQQYAAANRFSAGLPAAAYATAPANSTLTIDGSVRVEGVNSRGDLVAVTRLLADDLRAEAERYPAAPSQRRWR</sequence>
<reference evidence="1 2" key="1">
    <citation type="journal article" date="2004" name="Nucleic Acids Res.">
        <title>Genome sequence of Symbiobacterium thermophilum, an uncultivable bacterium that depends on microbial commensalism.</title>
        <authorList>
            <person name="Ueda K."/>
            <person name="Yamashita A."/>
            <person name="Ishikawa J."/>
            <person name="Shimada M."/>
            <person name="Watsuji T."/>
            <person name="Morimura K."/>
            <person name="Ikeda H."/>
            <person name="Hattori M."/>
            <person name="Beppu T."/>
        </authorList>
    </citation>
    <scope>NUCLEOTIDE SEQUENCE [LARGE SCALE GENOMIC DNA]</scope>
    <source>
        <strain evidence="2">T / IAM 14863</strain>
    </source>
</reference>
<dbReference type="HOGENOM" id="CLU_1408110_0_0_9"/>
<dbReference type="KEGG" id="sth:STH323"/>
<dbReference type="Proteomes" id="UP000000417">
    <property type="component" value="Chromosome"/>
</dbReference>
<protein>
    <submittedName>
        <fullName evidence="1">Uncharacterized protein</fullName>
    </submittedName>
</protein>
<keyword evidence="2" id="KW-1185">Reference proteome</keyword>
<evidence type="ECO:0000313" key="2">
    <source>
        <dbReference type="Proteomes" id="UP000000417"/>
    </source>
</evidence>
<gene>
    <name evidence="1" type="ordered locus">STH323</name>
</gene>
<evidence type="ECO:0000313" key="1">
    <source>
        <dbReference type="EMBL" id="BAD39308.1"/>
    </source>
</evidence>
<dbReference type="AlphaFoldDB" id="Q67SN5"/>
<proteinExistence type="predicted"/>